<keyword evidence="2" id="KW-1185">Reference proteome</keyword>
<protein>
    <submittedName>
        <fullName evidence="1">Uncharacterized protein</fullName>
    </submittedName>
</protein>
<proteinExistence type="predicted"/>
<evidence type="ECO:0000313" key="2">
    <source>
        <dbReference type="Proteomes" id="UP000198615"/>
    </source>
</evidence>
<accession>A0A8G2BKF8</accession>
<dbReference type="AlphaFoldDB" id="A0A8G2BKF8"/>
<reference evidence="1 2" key="1">
    <citation type="submission" date="2016-10" db="EMBL/GenBank/DDBJ databases">
        <authorList>
            <person name="Varghese N."/>
            <person name="Submissions S."/>
        </authorList>
    </citation>
    <scope>NUCLEOTIDE SEQUENCE [LARGE SCALE GENOMIC DNA]</scope>
    <source>
        <strain evidence="1 2">DSM 18839</strain>
    </source>
</reference>
<evidence type="ECO:0000313" key="1">
    <source>
        <dbReference type="EMBL" id="SDG21945.1"/>
    </source>
</evidence>
<dbReference type="Proteomes" id="UP000198615">
    <property type="component" value="Unassembled WGS sequence"/>
</dbReference>
<comment type="caution">
    <text evidence="1">The sequence shown here is derived from an EMBL/GenBank/DDBJ whole genome shotgun (WGS) entry which is preliminary data.</text>
</comment>
<gene>
    <name evidence="1" type="ORF">SAMN05660686_03721</name>
</gene>
<organism evidence="1 2">
    <name type="scientific">Thalassobaculum litoreum DSM 18839</name>
    <dbReference type="NCBI Taxonomy" id="1123362"/>
    <lineage>
        <taxon>Bacteria</taxon>
        <taxon>Pseudomonadati</taxon>
        <taxon>Pseudomonadota</taxon>
        <taxon>Alphaproteobacteria</taxon>
        <taxon>Rhodospirillales</taxon>
        <taxon>Thalassobaculaceae</taxon>
        <taxon>Thalassobaculum</taxon>
    </lineage>
</organism>
<dbReference type="EMBL" id="FNBW01000012">
    <property type="protein sequence ID" value="SDG21945.1"/>
    <property type="molecule type" value="Genomic_DNA"/>
</dbReference>
<name>A0A8G2BKF8_9PROT</name>
<sequence length="344" mass="38093">MPPSEMPTRCPVSGLPDCTAVVHPNDTTVVRSHRLLGEASFTSTLYQTLITQPDPSTKRAFGRWIIDRIMTNTLPVPVHSSHWEQHNQYRDWTLTEKADRLFQWLIHRDKTAPLEAIRLEENSPEFLRACAVTDSMSLDELQLVALILAGRGHVEFIDPGGQGAPSRTDFSGRVRLTPDGWIASEQSPVGVQSDTAFVAMWFAAPMDEAKNAILDAIESAGYRPVIVSEEAFTGPIMDKILGEIRSARFLVADYTCGSVRGEDGTEHYQARGGVYLEAGFATGLGLEVISTVRSDLLDPARRAIHFDVQQYNHIGWDNPTILRDALKHRIGAIIGWGPHRATAQ</sequence>